<organism evidence="1 2">
    <name type="scientific">Pseudocercospora eumusae</name>
    <dbReference type="NCBI Taxonomy" id="321146"/>
    <lineage>
        <taxon>Eukaryota</taxon>
        <taxon>Fungi</taxon>
        <taxon>Dikarya</taxon>
        <taxon>Ascomycota</taxon>
        <taxon>Pezizomycotina</taxon>
        <taxon>Dothideomycetes</taxon>
        <taxon>Dothideomycetidae</taxon>
        <taxon>Mycosphaerellales</taxon>
        <taxon>Mycosphaerellaceae</taxon>
        <taxon>Pseudocercospora</taxon>
    </lineage>
</organism>
<sequence length="150" mass="17320">MARKTSSKPRGFIDNIHNLPRELFDIIYRKTFTSPPSASHIEPGTYSPPSLLQTDRQSRAMFAESYFANSTFILPSEELLTRWLISLDPKHRALIQEITCVLWNETIPEKGSIRAYEHRLEIFNARLRIECMFGKEVAGIVAWEYAKGVF</sequence>
<evidence type="ECO:0000313" key="2">
    <source>
        <dbReference type="Proteomes" id="UP000070133"/>
    </source>
</evidence>
<reference evidence="1 2" key="1">
    <citation type="submission" date="2015-07" db="EMBL/GenBank/DDBJ databases">
        <title>Comparative genomics of the Sigatoka disease complex on banana suggests a link between parallel evolutionary changes in Pseudocercospora fijiensis and Pseudocercospora eumusae and increased virulence on the banana host.</title>
        <authorList>
            <person name="Chang T.-C."/>
            <person name="Salvucci A."/>
            <person name="Crous P.W."/>
            <person name="Stergiopoulos I."/>
        </authorList>
    </citation>
    <scope>NUCLEOTIDE SEQUENCE [LARGE SCALE GENOMIC DNA]</scope>
    <source>
        <strain evidence="1 2">CBS 114824</strain>
    </source>
</reference>
<comment type="caution">
    <text evidence="1">The sequence shown here is derived from an EMBL/GenBank/DDBJ whole genome shotgun (WGS) entry which is preliminary data.</text>
</comment>
<proteinExistence type="predicted"/>
<dbReference type="Proteomes" id="UP000070133">
    <property type="component" value="Unassembled WGS sequence"/>
</dbReference>
<dbReference type="OrthoDB" id="3650064at2759"/>
<evidence type="ECO:0000313" key="1">
    <source>
        <dbReference type="EMBL" id="KXS95454.1"/>
    </source>
</evidence>
<keyword evidence="2" id="KW-1185">Reference proteome</keyword>
<accession>A0A139GZ30</accession>
<name>A0A139GZ30_9PEZI</name>
<dbReference type="AlphaFoldDB" id="A0A139GZ30"/>
<dbReference type="EMBL" id="LFZN01000215">
    <property type="protein sequence ID" value="KXS95454.1"/>
    <property type="molecule type" value="Genomic_DNA"/>
</dbReference>
<gene>
    <name evidence="1" type="ORF">AC578_4715</name>
</gene>
<protein>
    <submittedName>
        <fullName evidence="1">Uncharacterized protein</fullName>
    </submittedName>
</protein>